<organism evidence="1 2">
    <name type="scientific">Penicillium concentricum</name>
    <dbReference type="NCBI Taxonomy" id="293559"/>
    <lineage>
        <taxon>Eukaryota</taxon>
        <taxon>Fungi</taxon>
        <taxon>Dikarya</taxon>
        <taxon>Ascomycota</taxon>
        <taxon>Pezizomycotina</taxon>
        <taxon>Eurotiomycetes</taxon>
        <taxon>Eurotiomycetidae</taxon>
        <taxon>Eurotiales</taxon>
        <taxon>Aspergillaceae</taxon>
        <taxon>Penicillium</taxon>
    </lineage>
</organism>
<dbReference type="EMBL" id="JAPZBT010000001">
    <property type="protein sequence ID" value="KAJ5382376.1"/>
    <property type="molecule type" value="Genomic_DNA"/>
</dbReference>
<dbReference type="GeneID" id="81457200"/>
<evidence type="ECO:0000313" key="2">
    <source>
        <dbReference type="Proteomes" id="UP001147752"/>
    </source>
</evidence>
<dbReference type="AlphaFoldDB" id="A0A9W9VK65"/>
<dbReference type="OrthoDB" id="4276527at2759"/>
<proteinExistence type="predicted"/>
<dbReference type="Proteomes" id="UP001147752">
    <property type="component" value="Unassembled WGS sequence"/>
</dbReference>
<name>A0A9W9VK65_9EURO</name>
<gene>
    <name evidence="1" type="ORF">N7517_000287</name>
</gene>
<sequence>MTTDTELLSSSLRGLKIGKNSTSSDEEPVIKHPTSLRELIESVLQPALHAQQDFEPIVATHPFFERAKKLCQKHEWPMERFENFQRLLCGTRNFPCILLLNPKNDHLPFDEMVKGTRTLMCLRDVLEDIGLQLDDVIIMDLLPMLTDEWLDEHPDERERVIPEMFQLTLDCIREFKLPIVISCQCFPSFRHERWGSFNHDMVSDLRSSKSSAQCYEVSSFPIGEHLTHCAKGFHPATLYYGEDDNKQKLGEPCAAWRKDYNLKLEERLMHETQSITNLIRQLQQHAAEYDKLRMSEIAQGIFRNGSSTPERWNNPKKALDLILEALSSNTSEKSCGFEDLVKEAYP</sequence>
<comment type="caution">
    <text evidence="1">The sequence shown here is derived from an EMBL/GenBank/DDBJ whole genome shotgun (WGS) entry which is preliminary data.</text>
</comment>
<keyword evidence="2" id="KW-1185">Reference proteome</keyword>
<protein>
    <submittedName>
        <fullName evidence="1">Uncharacterized protein</fullName>
    </submittedName>
</protein>
<accession>A0A9W9VK65</accession>
<reference evidence="1" key="1">
    <citation type="submission" date="2022-12" db="EMBL/GenBank/DDBJ databases">
        <authorList>
            <person name="Petersen C."/>
        </authorList>
    </citation>
    <scope>NUCLEOTIDE SEQUENCE</scope>
    <source>
        <strain evidence="1">IBT 3081</strain>
    </source>
</reference>
<reference evidence="1" key="2">
    <citation type="journal article" date="2023" name="IMA Fungus">
        <title>Comparative genomic study of the Penicillium genus elucidates a diverse pangenome and 15 lateral gene transfer events.</title>
        <authorList>
            <person name="Petersen C."/>
            <person name="Sorensen T."/>
            <person name="Nielsen M.R."/>
            <person name="Sondergaard T.E."/>
            <person name="Sorensen J.L."/>
            <person name="Fitzpatrick D.A."/>
            <person name="Frisvad J.C."/>
            <person name="Nielsen K.L."/>
        </authorList>
    </citation>
    <scope>NUCLEOTIDE SEQUENCE</scope>
    <source>
        <strain evidence="1">IBT 3081</strain>
    </source>
</reference>
<evidence type="ECO:0000313" key="1">
    <source>
        <dbReference type="EMBL" id="KAJ5382376.1"/>
    </source>
</evidence>
<dbReference type="RefSeq" id="XP_056582152.1">
    <property type="nucleotide sequence ID" value="XM_056718017.1"/>
</dbReference>